<organism evidence="2 3">
    <name type="scientific">Cordyceps militaris</name>
    <name type="common">Caterpillar fungus</name>
    <name type="synonym">Clavaria militaris</name>
    <dbReference type="NCBI Taxonomy" id="73501"/>
    <lineage>
        <taxon>Eukaryota</taxon>
        <taxon>Fungi</taxon>
        <taxon>Dikarya</taxon>
        <taxon>Ascomycota</taxon>
        <taxon>Pezizomycotina</taxon>
        <taxon>Sordariomycetes</taxon>
        <taxon>Hypocreomycetidae</taxon>
        <taxon>Hypocreales</taxon>
        <taxon>Cordycipitaceae</taxon>
        <taxon>Cordyceps</taxon>
    </lineage>
</organism>
<evidence type="ECO:0000313" key="2">
    <source>
        <dbReference type="EMBL" id="ATY65295.1"/>
    </source>
</evidence>
<dbReference type="VEuPathDB" id="FungiDB:CCM_04330"/>
<accession>A0A2H4SQB3</accession>
<dbReference type="Proteomes" id="UP000323067">
    <property type="component" value="Chromosome v"/>
</dbReference>
<evidence type="ECO:0000256" key="1">
    <source>
        <dbReference type="SAM" id="MobiDB-lite"/>
    </source>
</evidence>
<dbReference type="EMBL" id="CP023325">
    <property type="protein sequence ID" value="ATY65295.1"/>
    <property type="molecule type" value="Genomic_DNA"/>
</dbReference>
<reference evidence="2 3" key="1">
    <citation type="journal article" date="2017" name="BMC Genomics">
        <title>Chromosome level assembly and secondary metabolite potential of the parasitic fungus Cordyceps militaris.</title>
        <authorList>
            <person name="Kramer G.J."/>
            <person name="Nodwell J.R."/>
        </authorList>
    </citation>
    <scope>NUCLEOTIDE SEQUENCE [LARGE SCALE GENOMIC DNA]</scope>
    <source>
        <strain evidence="2 3">ATCC 34164</strain>
    </source>
</reference>
<name>A0A2H4SQB3_CORMI</name>
<sequence>MELARRDTLESQSPTKPTMRNIVLASPTEKLAACSVPAGAPPLPPPHHTIPVGGQTFDVDILPMKTLVAVSRTNGVRAHYSDHPELPAPPSCTPYFCE</sequence>
<dbReference type="VEuPathDB" id="FungiDB:A9K55_004327"/>
<gene>
    <name evidence="2" type="ORF">A9K55_004327</name>
</gene>
<proteinExistence type="predicted"/>
<feature type="region of interest" description="Disordered" evidence="1">
    <location>
        <begin position="1"/>
        <end position="21"/>
    </location>
</feature>
<evidence type="ECO:0000313" key="3">
    <source>
        <dbReference type="Proteomes" id="UP000323067"/>
    </source>
</evidence>
<protein>
    <submittedName>
        <fullName evidence="2">Uncharacterized protein</fullName>
    </submittedName>
</protein>
<dbReference type="AlphaFoldDB" id="A0A2H4SQB3"/>